<proteinExistence type="predicted"/>
<keyword evidence="3" id="KW-0564">Palmitate</keyword>
<dbReference type="Pfam" id="PF09864">
    <property type="entry name" value="MliC"/>
    <property type="match status" value="1"/>
</dbReference>
<evidence type="ECO:0000256" key="5">
    <source>
        <dbReference type="SAM" id="SignalP"/>
    </source>
</evidence>
<evidence type="ECO:0000313" key="7">
    <source>
        <dbReference type="EMBL" id="MBO1519535.1"/>
    </source>
</evidence>
<dbReference type="SUPFAM" id="SSF141488">
    <property type="entry name" value="YdhA-like"/>
    <property type="match status" value="1"/>
</dbReference>
<dbReference type="PROSITE" id="PS51257">
    <property type="entry name" value="PROKAR_LIPOPROTEIN"/>
    <property type="match status" value="1"/>
</dbReference>
<reference evidence="7 8" key="1">
    <citation type="submission" date="2021-03" db="EMBL/GenBank/DDBJ databases">
        <title>Oceanisphaera sp. nov., isolated from the intestine.</title>
        <authorList>
            <person name="Zhao L.-H."/>
            <person name="Shi L.-F."/>
        </authorList>
    </citation>
    <scope>NUCLEOTIDE SEQUENCE [LARGE SCALE GENOMIC DNA]</scope>
    <source>
        <strain evidence="7 8">DM8</strain>
    </source>
</reference>
<feature type="signal peptide" evidence="5">
    <location>
        <begin position="1"/>
        <end position="23"/>
    </location>
</feature>
<dbReference type="EMBL" id="JAGDFX010000007">
    <property type="protein sequence ID" value="MBO1519535.1"/>
    <property type="molecule type" value="Genomic_DNA"/>
</dbReference>
<evidence type="ECO:0000256" key="1">
    <source>
        <dbReference type="ARBA" id="ARBA00022729"/>
    </source>
</evidence>
<keyword evidence="4" id="KW-0449">Lipoprotein</keyword>
<evidence type="ECO:0000256" key="3">
    <source>
        <dbReference type="ARBA" id="ARBA00023139"/>
    </source>
</evidence>
<feature type="domain" description="C-type lysozyme inhibitor" evidence="6">
    <location>
        <begin position="38"/>
        <end position="104"/>
    </location>
</feature>
<dbReference type="RefSeq" id="WP_208005408.1">
    <property type="nucleotide sequence ID" value="NZ_JAGDFX010000007.1"/>
</dbReference>
<keyword evidence="2" id="KW-0472">Membrane</keyword>
<name>A0ABS3NG85_9GAMM</name>
<evidence type="ECO:0000313" key="8">
    <source>
        <dbReference type="Proteomes" id="UP000664882"/>
    </source>
</evidence>
<accession>A0ABS3NG85</accession>
<dbReference type="InterPro" id="IPR018660">
    <property type="entry name" value="MliC"/>
</dbReference>
<protein>
    <submittedName>
        <fullName evidence="7">MliC family protein</fullName>
    </submittedName>
</protein>
<comment type="caution">
    <text evidence="7">The sequence shown here is derived from an EMBL/GenBank/DDBJ whole genome shotgun (WGS) entry which is preliminary data.</text>
</comment>
<feature type="chain" id="PRO_5047526377" evidence="5">
    <location>
        <begin position="24"/>
        <end position="119"/>
    </location>
</feature>
<keyword evidence="8" id="KW-1185">Reference proteome</keyword>
<dbReference type="Gene3D" id="2.40.128.200">
    <property type="match status" value="1"/>
</dbReference>
<evidence type="ECO:0000256" key="4">
    <source>
        <dbReference type="ARBA" id="ARBA00023288"/>
    </source>
</evidence>
<evidence type="ECO:0000259" key="6">
    <source>
        <dbReference type="Pfam" id="PF09864"/>
    </source>
</evidence>
<dbReference type="InterPro" id="IPR036328">
    <property type="entry name" value="MliC_sf"/>
</dbReference>
<organism evidence="7 8">
    <name type="scientific">Oceanisphaera pacifica</name>
    <dbReference type="NCBI Taxonomy" id="2818389"/>
    <lineage>
        <taxon>Bacteria</taxon>
        <taxon>Pseudomonadati</taxon>
        <taxon>Pseudomonadota</taxon>
        <taxon>Gammaproteobacteria</taxon>
        <taxon>Aeromonadales</taxon>
        <taxon>Aeromonadaceae</taxon>
        <taxon>Oceanisphaera</taxon>
    </lineage>
</organism>
<sequence length="119" mass="12517">MKRITLIASVVLCAGLSACTVQSTSPSTVAASVNAVEYRCESGLSILATYPNTDSATIDYQGNLHTLRIAKSASGARYIGQGLEWWTKGSGLGSQGTLSEHHQGGTIGQTLERCVVQEE</sequence>
<dbReference type="Proteomes" id="UP000664882">
    <property type="component" value="Unassembled WGS sequence"/>
</dbReference>
<keyword evidence="1 5" id="KW-0732">Signal</keyword>
<evidence type="ECO:0000256" key="2">
    <source>
        <dbReference type="ARBA" id="ARBA00023136"/>
    </source>
</evidence>
<gene>
    <name evidence="7" type="ORF">J3U76_07840</name>
</gene>